<dbReference type="AlphaFoldDB" id="A0A6S6R0F3"/>
<gene>
    <name evidence="1" type="ORF">acsn021_06010</name>
</gene>
<dbReference type="RefSeq" id="WP_184095360.1">
    <property type="nucleotide sequence ID" value="NZ_AP023367.1"/>
</dbReference>
<dbReference type="KEGG" id="acel:acsn021_06010"/>
<proteinExistence type="predicted"/>
<evidence type="ECO:0000313" key="1">
    <source>
        <dbReference type="EMBL" id="BCJ93032.1"/>
    </source>
</evidence>
<keyword evidence="2" id="KW-1185">Reference proteome</keyword>
<accession>A0A6S6R0F3</accession>
<dbReference type="EMBL" id="AP023367">
    <property type="protein sequence ID" value="BCJ93032.1"/>
    <property type="molecule type" value="Genomic_DNA"/>
</dbReference>
<name>A0A6S6R0F3_9FIRM</name>
<dbReference type="Proteomes" id="UP000515561">
    <property type="component" value="Chromosome"/>
</dbReference>
<organism evidence="1 2">
    <name type="scientific">Anaerocolumna cellulosilytica</name>
    <dbReference type="NCBI Taxonomy" id="433286"/>
    <lineage>
        <taxon>Bacteria</taxon>
        <taxon>Bacillati</taxon>
        <taxon>Bacillota</taxon>
        <taxon>Clostridia</taxon>
        <taxon>Lachnospirales</taxon>
        <taxon>Lachnospiraceae</taxon>
        <taxon>Anaerocolumna</taxon>
    </lineage>
</organism>
<sequence>MGFIVKVESSSETIDLSLESIQTVEFSTDTPKDSNARSTDLGSTVKITGKILTAVDGDPADSTVKLSLWSMVPVEKADCYRKLTVDVISAGQVVRQINLPNAFVVDYQETYGDTEGVGTFSLIVKQKKDKLANIVLNGGYPAA</sequence>
<reference evidence="1 2" key="1">
    <citation type="journal article" date="2016" name="Int. J. Syst. Evol. Microbiol.">
        <title>Descriptions of Anaerotaenia torta gen. nov., sp. nov. and Anaerocolumna cellulosilytica gen. nov., sp. nov. isolated from a methanogenic reactor of cattle waste.</title>
        <authorList>
            <person name="Uek A."/>
            <person name="Ohtaki Y."/>
            <person name="Kaku N."/>
            <person name="Ueki K."/>
        </authorList>
    </citation>
    <scope>NUCLEOTIDE SEQUENCE [LARGE SCALE GENOMIC DNA]</scope>
    <source>
        <strain evidence="1 2">SN021</strain>
    </source>
</reference>
<protein>
    <submittedName>
        <fullName evidence="1">Uncharacterized protein</fullName>
    </submittedName>
</protein>
<evidence type="ECO:0000313" key="2">
    <source>
        <dbReference type="Proteomes" id="UP000515561"/>
    </source>
</evidence>